<dbReference type="RefSeq" id="WP_184135870.1">
    <property type="nucleotide sequence ID" value="NZ_JACHFL010000013.1"/>
</dbReference>
<dbReference type="EMBL" id="JACHFL010000013">
    <property type="protein sequence ID" value="MBB5364879.1"/>
    <property type="molecule type" value="Genomic_DNA"/>
</dbReference>
<dbReference type="Gene3D" id="3.40.630.30">
    <property type="match status" value="1"/>
</dbReference>
<protein>
    <submittedName>
        <fullName evidence="4">N-acetylglutamate synthase-like GNAT family acetyltransferase</fullName>
    </submittedName>
</protein>
<proteinExistence type="predicted"/>
<keyword evidence="5" id="KW-1185">Reference proteome</keyword>
<dbReference type="AlphaFoldDB" id="A0A7W8JXC6"/>
<feature type="domain" description="N-acetyltransferase" evidence="3">
    <location>
        <begin position="1"/>
        <end position="127"/>
    </location>
</feature>
<dbReference type="PROSITE" id="PS51186">
    <property type="entry name" value="GNAT"/>
    <property type="match status" value="1"/>
</dbReference>
<dbReference type="PANTHER" id="PTHR43877">
    <property type="entry name" value="AMINOALKYLPHOSPHONATE N-ACETYLTRANSFERASE-RELATED-RELATED"/>
    <property type="match status" value="1"/>
</dbReference>
<name>A0A7W8JXC6_9DEIO</name>
<dbReference type="CDD" id="cd04301">
    <property type="entry name" value="NAT_SF"/>
    <property type="match status" value="1"/>
</dbReference>
<dbReference type="SUPFAM" id="SSF55729">
    <property type="entry name" value="Acyl-CoA N-acyltransferases (Nat)"/>
    <property type="match status" value="1"/>
</dbReference>
<accession>A0A7W8JXC6</accession>
<evidence type="ECO:0000259" key="3">
    <source>
        <dbReference type="PROSITE" id="PS51186"/>
    </source>
</evidence>
<keyword evidence="1 4" id="KW-0808">Transferase</keyword>
<dbReference type="NCBIfam" id="NF040501">
    <property type="entry name" value="resist_ArsN2"/>
    <property type="match status" value="1"/>
</dbReference>
<evidence type="ECO:0000256" key="2">
    <source>
        <dbReference type="ARBA" id="ARBA00023315"/>
    </source>
</evidence>
<organism evidence="4 5">
    <name type="scientific">Deinococcus humi</name>
    <dbReference type="NCBI Taxonomy" id="662880"/>
    <lineage>
        <taxon>Bacteria</taxon>
        <taxon>Thermotogati</taxon>
        <taxon>Deinococcota</taxon>
        <taxon>Deinococci</taxon>
        <taxon>Deinococcales</taxon>
        <taxon>Deinococcaceae</taxon>
        <taxon>Deinococcus</taxon>
    </lineage>
</organism>
<dbReference type="InterPro" id="IPR045534">
    <property type="entry name" value="DUF6428"/>
</dbReference>
<dbReference type="Pfam" id="PF20001">
    <property type="entry name" value="DUF6428"/>
    <property type="match status" value="1"/>
</dbReference>
<dbReference type="Pfam" id="PF00583">
    <property type="entry name" value="Acetyltransf_1"/>
    <property type="match status" value="1"/>
</dbReference>
<evidence type="ECO:0000313" key="5">
    <source>
        <dbReference type="Proteomes" id="UP000552709"/>
    </source>
</evidence>
<reference evidence="4 5" key="1">
    <citation type="submission" date="2020-08" db="EMBL/GenBank/DDBJ databases">
        <title>Genomic Encyclopedia of Type Strains, Phase IV (KMG-IV): sequencing the most valuable type-strain genomes for metagenomic binning, comparative biology and taxonomic classification.</title>
        <authorList>
            <person name="Goeker M."/>
        </authorList>
    </citation>
    <scope>NUCLEOTIDE SEQUENCE [LARGE SCALE GENOMIC DNA]</scope>
    <source>
        <strain evidence="4 5">DSM 27939</strain>
    </source>
</reference>
<dbReference type="GO" id="GO:0016747">
    <property type="term" value="F:acyltransferase activity, transferring groups other than amino-acyl groups"/>
    <property type="evidence" value="ECO:0007669"/>
    <property type="project" value="InterPro"/>
</dbReference>
<evidence type="ECO:0000256" key="1">
    <source>
        <dbReference type="ARBA" id="ARBA00022679"/>
    </source>
</evidence>
<dbReference type="Proteomes" id="UP000552709">
    <property type="component" value="Unassembled WGS sequence"/>
</dbReference>
<dbReference type="InterPro" id="IPR016181">
    <property type="entry name" value="Acyl_CoA_acyltransferase"/>
</dbReference>
<keyword evidence="2" id="KW-0012">Acyltransferase</keyword>
<gene>
    <name evidence="4" type="ORF">HNQ08_003992</name>
</gene>
<dbReference type="InterPro" id="IPR050832">
    <property type="entry name" value="Bact_Acetyltransf"/>
</dbReference>
<dbReference type="InterPro" id="IPR000182">
    <property type="entry name" value="GNAT_dom"/>
</dbReference>
<evidence type="ECO:0000313" key="4">
    <source>
        <dbReference type="EMBL" id="MBB5364879.1"/>
    </source>
</evidence>
<comment type="caution">
    <text evidence="4">The sequence shown here is derived from an EMBL/GenBank/DDBJ whole genome shotgun (WGS) entry which is preliminary data.</text>
</comment>
<dbReference type="PANTHER" id="PTHR43877:SF2">
    <property type="entry name" value="AMINOALKYLPHOSPHONATE N-ACETYLTRANSFERASE-RELATED"/>
    <property type="match status" value="1"/>
</dbReference>
<sequence>MLTRHAVSSDLPAIVRLLTALGLPTAGVEEHLGGVLLAEDGGLLGLAGLERHGTVGLLRSVAVTPSARGQGVAAQLVDAVLDTARAQGVEAIYLLTTTAGTYFPRFGFTPVPRSAAPAALLASREFQDACPQSASLMSLVLKEHSMTQLQTIPGITDPTQTQTLISNLRSQPQRPLEFWLHGSPLIGPGYHVTEVKAVTIEAMDCGGKAATWRETIIQLMDGSAQDAEGGFMTARKFLAIYDRVTGRIPVRNEAEVRIEYGNDASPALQYHVSHVEEQAGRTIVHLRTPGVQCKAGEACGLPVAEAQGEGCAPNSGCCVPQAPISLQ</sequence>